<keyword evidence="1" id="KW-0472">Membrane</keyword>
<evidence type="ECO:0000256" key="1">
    <source>
        <dbReference type="SAM" id="Phobius"/>
    </source>
</evidence>
<protein>
    <submittedName>
        <fullName evidence="2">Uncharacterized protein</fullName>
    </submittedName>
</protein>
<accession>A0A5B0G275</accession>
<gene>
    <name evidence="2" type="ORF">FVF58_48865</name>
</gene>
<dbReference type="PROSITE" id="PS51257">
    <property type="entry name" value="PROKAR_LIPOPROTEIN"/>
    <property type="match status" value="1"/>
</dbReference>
<proteinExistence type="predicted"/>
<sequence length="169" mass="18049">MRTQPALLAVTATATAACLSILAGWQRGGWVTERALWIAVCMVLVVAAHLLPALSRPHGWRIRAIGAVLWLACTAATCYGHAVFFVMAQKHAGELRAAAVPVVVTHGRGLAEIAADRSDAVARLARVSERRCGDRCAPVRIEHAMLTARLDALGVEGMRSFTDALAMNE</sequence>
<evidence type="ECO:0000313" key="3">
    <source>
        <dbReference type="Proteomes" id="UP000325273"/>
    </source>
</evidence>
<dbReference type="EMBL" id="VTUZ01000083">
    <property type="protein sequence ID" value="KAA0997506.1"/>
    <property type="molecule type" value="Genomic_DNA"/>
</dbReference>
<dbReference type="AlphaFoldDB" id="A0A5B0G275"/>
<feature type="transmembrane region" description="Helical" evidence="1">
    <location>
        <begin position="67"/>
        <end position="88"/>
    </location>
</feature>
<dbReference type="RefSeq" id="WP_149676666.1">
    <property type="nucleotide sequence ID" value="NZ_VTUZ01000083.1"/>
</dbReference>
<organism evidence="2 3">
    <name type="scientific">Paraburkholderia panacisoli</name>
    <dbReference type="NCBI Taxonomy" id="2603818"/>
    <lineage>
        <taxon>Bacteria</taxon>
        <taxon>Pseudomonadati</taxon>
        <taxon>Pseudomonadota</taxon>
        <taxon>Betaproteobacteria</taxon>
        <taxon>Burkholderiales</taxon>
        <taxon>Burkholderiaceae</taxon>
        <taxon>Paraburkholderia</taxon>
    </lineage>
</organism>
<name>A0A5B0G275_9BURK</name>
<keyword evidence="1" id="KW-0812">Transmembrane</keyword>
<dbReference type="Proteomes" id="UP000325273">
    <property type="component" value="Unassembled WGS sequence"/>
</dbReference>
<keyword evidence="1" id="KW-1133">Transmembrane helix</keyword>
<feature type="transmembrane region" description="Helical" evidence="1">
    <location>
        <begin position="34"/>
        <end position="55"/>
    </location>
</feature>
<evidence type="ECO:0000313" key="2">
    <source>
        <dbReference type="EMBL" id="KAA0997506.1"/>
    </source>
</evidence>
<comment type="caution">
    <text evidence="2">The sequence shown here is derived from an EMBL/GenBank/DDBJ whole genome shotgun (WGS) entry which is preliminary data.</text>
</comment>
<keyword evidence="3" id="KW-1185">Reference proteome</keyword>
<reference evidence="2 3" key="1">
    <citation type="submission" date="2019-08" db="EMBL/GenBank/DDBJ databases">
        <title>Paraburkholderia sp. DCY113.</title>
        <authorList>
            <person name="Kang J."/>
        </authorList>
    </citation>
    <scope>NUCLEOTIDE SEQUENCE [LARGE SCALE GENOMIC DNA]</scope>
    <source>
        <strain evidence="2 3">DCY113</strain>
    </source>
</reference>